<dbReference type="RefSeq" id="WP_090167583.1">
    <property type="nucleotide sequence ID" value="NZ_FOFB01000008.1"/>
</dbReference>
<evidence type="ECO:0008006" key="4">
    <source>
        <dbReference type="Google" id="ProtNLM"/>
    </source>
</evidence>
<gene>
    <name evidence="2" type="ORF">SAMN05444359_108141</name>
</gene>
<protein>
    <recommendedName>
        <fullName evidence="4">Vacuolar ATPase assembly integral membrane protein VMA21</fullName>
    </recommendedName>
</protein>
<sequence>MLSPRLQRTLIYCLVAFCFIAPMYYLVYGFVGENLSADQRLQTSLIYGAINTLFLGAIHYFLINKPRE</sequence>
<organism evidence="2 3">
    <name type="scientific">Neolewinella agarilytica</name>
    <dbReference type="NCBI Taxonomy" id="478744"/>
    <lineage>
        <taxon>Bacteria</taxon>
        <taxon>Pseudomonadati</taxon>
        <taxon>Bacteroidota</taxon>
        <taxon>Saprospiria</taxon>
        <taxon>Saprospirales</taxon>
        <taxon>Lewinellaceae</taxon>
        <taxon>Neolewinella</taxon>
    </lineage>
</organism>
<dbReference type="InParanoid" id="A0A1H9F9E9"/>
<keyword evidence="1" id="KW-0812">Transmembrane</keyword>
<evidence type="ECO:0000313" key="3">
    <source>
        <dbReference type="Proteomes" id="UP000199021"/>
    </source>
</evidence>
<evidence type="ECO:0000256" key="1">
    <source>
        <dbReference type="SAM" id="Phobius"/>
    </source>
</evidence>
<dbReference type="OrthoDB" id="1495619at2"/>
<accession>A0A1H9F9E9</accession>
<dbReference type="EMBL" id="FOFB01000008">
    <property type="protein sequence ID" value="SEQ34564.1"/>
    <property type="molecule type" value="Genomic_DNA"/>
</dbReference>
<feature type="transmembrane region" description="Helical" evidence="1">
    <location>
        <begin position="12"/>
        <end position="32"/>
    </location>
</feature>
<keyword evidence="1" id="KW-0472">Membrane</keyword>
<dbReference type="Proteomes" id="UP000199021">
    <property type="component" value="Unassembled WGS sequence"/>
</dbReference>
<proteinExistence type="predicted"/>
<keyword evidence="1" id="KW-1133">Transmembrane helix</keyword>
<evidence type="ECO:0000313" key="2">
    <source>
        <dbReference type="EMBL" id="SEQ34564.1"/>
    </source>
</evidence>
<reference evidence="3" key="1">
    <citation type="submission" date="2016-10" db="EMBL/GenBank/DDBJ databases">
        <authorList>
            <person name="Varghese N."/>
            <person name="Submissions S."/>
        </authorList>
    </citation>
    <scope>NUCLEOTIDE SEQUENCE [LARGE SCALE GENOMIC DNA]</scope>
    <source>
        <strain evidence="3">DSM 24740</strain>
    </source>
</reference>
<keyword evidence="3" id="KW-1185">Reference proteome</keyword>
<dbReference type="AlphaFoldDB" id="A0A1H9F9E9"/>
<name>A0A1H9F9E9_9BACT</name>
<feature type="transmembrane region" description="Helical" evidence="1">
    <location>
        <begin position="44"/>
        <end position="63"/>
    </location>
</feature>